<accession>A0A6G1DGR3</accession>
<evidence type="ECO:0000313" key="1">
    <source>
        <dbReference type="EMBL" id="KAF0911609.1"/>
    </source>
</evidence>
<comment type="caution">
    <text evidence="1">The sequence shown here is derived from an EMBL/GenBank/DDBJ whole genome shotgun (WGS) entry which is preliminary data.</text>
</comment>
<dbReference type="AlphaFoldDB" id="A0A6G1DGR3"/>
<protein>
    <submittedName>
        <fullName evidence="1">Uncharacterized protein</fullName>
    </submittedName>
</protein>
<keyword evidence="2" id="KW-1185">Reference proteome</keyword>
<name>A0A6G1DGR3_9ORYZ</name>
<dbReference type="Proteomes" id="UP000479710">
    <property type="component" value="Unassembled WGS sequence"/>
</dbReference>
<dbReference type="EMBL" id="SPHZ02000006">
    <property type="protein sequence ID" value="KAF0911609.1"/>
    <property type="molecule type" value="Genomic_DNA"/>
</dbReference>
<reference evidence="1 2" key="1">
    <citation type="submission" date="2019-11" db="EMBL/GenBank/DDBJ databases">
        <title>Whole genome sequence of Oryza granulata.</title>
        <authorList>
            <person name="Li W."/>
        </authorList>
    </citation>
    <scope>NUCLEOTIDE SEQUENCE [LARGE SCALE GENOMIC DNA]</scope>
    <source>
        <strain evidence="2">cv. Menghai</strain>
        <tissue evidence="1">Leaf</tissue>
    </source>
</reference>
<sequence>MAQLWLASSAPSSGPVALTRRACAAAERGAWQGAGFGMARWDKAAASAVTVPAGEEEAGNGRG</sequence>
<gene>
    <name evidence="1" type="ORF">E2562_011229</name>
</gene>
<proteinExistence type="predicted"/>
<organism evidence="1 2">
    <name type="scientific">Oryza meyeriana var. granulata</name>
    <dbReference type="NCBI Taxonomy" id="110450"/>
    <lineage>
        <taxon>Eukaryota</taxon>
        <taxon>Viridiplantae</taxon>
        <taxon>Streptophyta</taxon>
        <taxon>Embryophyta</taxon>
        <taxon>Tracheophyta</taxon>
        <taxon>Spermatophyta</taxon>
        <taxon>Magnoliopsida</taxon>
        <taxon>Liliopsida</taxon>
        <taxon>Poales</taxon>
        <taxon>Poaceae</taxon>
        <taxon>BOP clade</taxon>
        <taxon>Oryzoideae</taxon>
        <taxon>Oryzeae</taxon>
        <taxon>Oryzinae</taxon>
        <taxon>Oryza</taxon>
        <taxon>Oryza meyeriana</taxon>
    </lineage>
</organism>
<evidence type="ECO:0000313" key="2">
    <source>
        <dbReference type="Proteomes" id="UP000479710"/>
    </source>
</evidence>